<dbReference type="Proteomes" id="UP000265419">
    <property type="component" value="Unassembled WGS sequence"/>
</dbReference>
<accession>A0A399J8K3</accession>
<dbReference type="GO" id="GO:0032259">
    <property type="term" value="P:methylation"/>
    <property type="evidence" value="ECO:0007669"/>
    <property type="project" value="UniProtKB-KW"/>
</dbReference>
<dbReference type="SUPFAM" id="SSF53335">
    <property type="entry name" value="S-adenosyl-L-methionine-dependent methyltransferases"/>
    <property type="match status" value="1"/>
</dbReference>
<dbReference type="GO" id="GO:0008168">
    <property type="term" value="F:methyltransferase activity"/>
    <property type="evidence" value="ECO:0007669"/>
    <property type="project" value="UniProtKB-KW"/>
</dbReference>
<evidence type="ECO:0000313" key="2">
    <source>
        <dbReference type="Proteomes" id="UP000265419"/>
    </source>
</evidence>
<keyword evidence="1" id="KW-0489">Methyltransferase</keyword>
<protein>
    <submittedName>
        <fullName evidence="1">Class I SAM-dependent methyltransferase</fullName>
    </submittedName>
</protein>
<name>A0A399J8K3_9MICC</name>
<sequence>MRRVDRWLLASHASALRHGSPLLVDLGFGAAPVTTVELFERVRALNPRARVTGLEIDPERVREASRAAREGLSFAHGGFEVPTAERPAVIRLFNVLRQYQEADVPEIWERLTSRLAPGGLVVEGTCDELGRRAAWVGLDASGPRTLTLATQLASLEAPSDLAERLPKALIHRNVPGERVHALFKAMDAEWAASTAVAPFGLRQRWRFMAARLKAAGWAVLDDDHRWRQGELTFAWEAVAP</sequence>
<gene>
    <name evidence="1" type="ORF">DWB68_10620</name>
</gene>
<keyword evidence="1" id="KW-0808">Transferase</keyword>
<comment type="caution">
    <text evidence="1">The sequence shown here is derived from an EMBL/GenBank/DDBJ whole genome shotgun (WGS) entry which is preliminary data.</text>
</comment>
<organism evidence="1 2">
    <name type="scientific">Galactobacter valiniphilus</name>
    <dbReference type="NCBI Taxonomy" id="2676122"/>
    <lineage>
        <taxon>Bacteria</taxon>
        <taxon>Bacillati</taxon>
        <taxon>Actinomycetota</taxon>
        <taxon>Actinomycetes</taxon>
        <taxon>Micrococcales</taxon>
        <taxon>Micrococcaceae</taxon>
        <taxon>Galactobacter</taxon>
    </lineage>
</organism>
<dbReference type="InterPro" id="IPR029063">
    <property type="entry name" value="SAM-dependent_MTases_sf"/>
</dbReference>
<reference evidence="1 2" key="1">
    <citation type="submission" date="2018-07" db="EMBL/GenBank/DDBJ databases">
        <title>Arthrobacter sp. nov., isolated from raw cow's milk with high bacterial count.</title>
        <authorList>
            <person name="Hahne J."/>
            <person name="Isele D."/>
            <person name="Lipski A."/>
        </authorList>
    </citation>
    <scope>NUCLEOTIDE SEQUENCE [LARGE SCALE GENOMIC DNA]</scope>
    <source>
        <strain evidence="1 2">JZ R-35</strain>
    </source>
</reference>
<evidence type="ECO:0000313" key="1">
    <source>
        <dbReference type="EMBL" id="RII41848.1"/>
    </source>
</evidence>
<proteinExistence type="predicted"/>
<dbReference type="EMBL" id="QQXK01000020">
    <property type="protein sequence ID" value="RII41848.1"/>
    <property type="molecule type" value="Genomic_DNA"/>
</dbReference>
<dbReference type="AlphaFoldDB" id="A0A399J8K3"/>
<dbReference type="Gene3D" id="3.40.50.150">
    <property type="entry name" value="Vaccinia Virus protein VP39"/>
    <property type="match status" value="1"/>
</dbReference>
<keyword evidence="2" id="KW-1185">Reference proteome</keyword>